<dbReference type="InterPro" id="IPR053021">
    <property type="entry name" value="Chloroplast_ADK"/>
</dbReference>
<evidence type="ECO:0000259" key="1">
    <source>
        <dbReference type="Pfam" id="PF09353"/>
    </source>
</evidence>
<keyword evidence="3" id="KW-1185">Reference proteome</keyword>
<dbReference type="InterPro" id="IPR018962">
    <property type="entry name" value="DUF1995"/>
</dbReference>
<evidence type="ECO:0000313" key="3">
    <source>
        <dbReference type="Proteomes" id="UP000266841"/>
    </source>
</evidence>
<accession>K0THP6</accession>
<evidence type="ECO:0000313" key="2">
    <source>
        <dbReference type="EMBL" id="EJK77005.1"/>
    </source>
</evidence>
<comment type="caution">
    <text evidence="2">The sequence shown here is derived from an EMBL/GenBank/DDBJ whole genome shotgun (WGS) entry which is preliminary data.</text>
</comment>
<gene>
    <name evidence="2" type="ORF">THAOC_01193</name>
</gene>
<dbReference type="PANTHER" id="PTHR35509:SF4">
    <property type="entry name" value="DUF1995 DOMAIN-CONTAINING PROTEIN"/>
    <property type="match status" value="1"/>
</dbReference>
<dbReference type="Pfam" id="PF09353">
    <property type="entry name" value="DUF1995"/>
    <property type="match status" value="1"/>
</dbReference>
<dbReference type="OMA" id="TLEGYVC"/>
<protein>
    <recommendedName>
        <fullName evidence="1">DUF1995 domain-containing protein</fullName>
    </recommendedName>
</protein>
<dbReference type="eggNOG" id="ENOG502S5SA">
    <property type="taxonomic scope" value="Eukaryota"/>
</dbReference>
<name>K0THP6_THAOC</name>
<dbReference type="EMBL" id="AGNL01001426">
    <property type="protein sequence ID" value="EJK77005.1"/>
    <property type="molecule type" value="Genomic_DNA"/>
</dbReference>
<feature type="domain" description="DUF1995" evidence="1">
    <location>
        <begin position="75"/>
        <end position="358"/>
    </location>
</feature>
<sequence>MCVAVARRVGVAAVAASVKVKQFLLSRAAAFAPPSSSGVQCYAASRLSSTENSDDEVAVVDRIETESDEDSLAVPLTYNEMVSQVADTMAMASEEGFKRQIVRILLPRDASSGKLGEMYEPQAETSTRAKAQEMKLVPTDESWQGGIMQLLRACTPTLTDIMTELSPTYRTTGVPPSILEDRSIDESGVDGVSILYTSMGSGANTKQSSDGGGFFGGFLGDFSPPSLSDDDVCVFVQPTQEIIESVSSISSTSNDALIALVNPQWRNVDDALDLASSQDNIFGAFASFLGGKGNVLRQLDELDFKATYTLEGYVCKGGNVRLLKKFNSDWYVFAESDGGDQFVTLGSMPERPTYQDVQKMLDEKGVGYKYARDLGMAPPLK</sequence>
<reference evidence="2 3" key="1">
    <citation type="journal article" date="2012" name="Genome Biol.">
        <title>Genome and low-iron response of an oceanic diatom adapted to chronic iron limitation.</title>
        <authorList>
            <person name="Lommer M."/>
            <person name="Specht M."/>
            <person name="Roy A.S."/>
            <person name="Kraemer L."/>
            <person name="Andreson R."/>
            <person name="Gutowska M.A."/>
            <person name="Wolf J."/>
            <person name="Bergner S.V."/>
            <person name="Schilhabel M.B."/>
            <person name="Klostermeier U.C."/>
            <person name="Beiko R.G."/>
            <person name="Rosenstiel P."/>
            <person name="Hippler M."/>
            <person name="Laroche J."/>
        </authorList>
    </citation>
    <scope>NUCLEOTIDE SEQUENCE [LARGE SCALE GENOMIC DNA]</scope>
    <source>
        <strain evidence="2 3">CCMP1005</strain>
    </source>
</reference>
<dbReference type="Proteomes" id="UP000266841">
    <property type="component" value="Unassembled WGS sequence"/>
</dbReference>
<dbReference type="PANTHER" id="PTHR35509">
    <property type="entry name" value="DOMAIN PROTEIN, PUTATIVE (DUF1995)-RELATED"/>
    <property type="match status" value="1"/>
</dbReference>
<dbReference type="AlphaFoldDB" id="K0THP6"/>
<proteinExistence type="predicted"/>
<organism evidence="2 3">
    <name type="scientific">Thalassiosira oceanica</name>
    <name type="common">Marine diatom</name>
    <dbReference type="NCBI Taxonomy" id="159749"/>
    <lineage>
        <taxon>Eukaryota</taxon>
        <taxon>Sar</taxon>
        <taxon>Stramenopiles</taxon>
        <taxon>Ochrophyta</taxon>
        <taxon>Bacillariophyta</taxon>
        <taxon>Coscinodiscophyceae</taxon>
        <taxon>Thalassiosirophycidae</taxon>
        <taxon>Thalassiosirales</taxon>
        <taxon>Thalassiosiraceae</taxon>
        <taxon>Thalassiosira</taxon>
    </lineage>
</organism>
<dbReference type="OrthoDB" id="8026949at2759"/>